<reference evidence="3" key="1">
    <citation type="submission" date="2025-08" db="UniProtKB">
        <authorList>
            <consortium name="RefSeq"/>
        </authorList>
    </citation>
    <scope>IDENTIFICATION</scope>
</reference>
<gene>
    <name evidence="3" type="primary">LOC106549883</name>
</gene>
<feature type="region of interest" description="Disordered" evidence="1">
    <location>
        <begin position="242"/>
        <end position="266"/>
    </location>
</feature>
<feature type="compositionally biased region" description="Low complexity" evidence="1">
    <location>
        <begin position="442"/>
        <end position="461"/>
    </location>
</feature>
<dbReference type="GO" id="GO:0031175">
    <property type="term" value="P:neuron projection development"/>
    <property type="evidence" value="ECO:0007669"/>
    <property type="project" value="TreeGrafter"/>
</dbReference>
<feature type="compositionally biased region" description="Basic and acidic residues" evidence="1">
    <location>
        <begin position="68"/>
        <end position="82"/>
    </location>
</feature>
<dbReference type="GO" id="GO:0008017">
    <property type="term" value="F:microtubule binding"/>
    <property type="evidence" value="ECO:0007669"/>
    <property type="project" value="InterPro"/>
</dbReference>
<name>A0A6I9YGV8_9SAUR</name>
<sequence length="550" mass="58808">MADMEQNLSLADALTEPPPQIEEEVKRDFMATLEAEKFDDVIGEKVGKTDYVPLLDDDDDPQAGNQEAKAKPRVENVPRERPAATGPASVVENGDHGLEGASQEPSGKIMEEQMSYKEFLDHNDTWPADESSHAFESPFIMKPMDVAGPFGTDEFSGSPSLGFTHPTATGLELLSFLDPAPNQSQAEVHQVSMEELNPPENDSYSTAYSLPEVEQSMTSTVPPAFEDAAPPTTDLLMGFEPSVDQDLLPQGGPQAGLVEPPVSKELKSEDEDIIVLTTNSCPTLEKPEEGSQFLHTVKEKDGFLGQQPTAINLPTEKAEEAQPSLPFPAREEESPRPVFNAEDLHRPTPTEPGELLPSPAAESMGPDLGEKPHVDSPGPLVEESTLAQVQEIAALPVEPPAEKLPPEQGEEVKASAEVPSSEDIAAPSSKDLPSCPEKKTKPPANAGPKPAAAKSKPGTAGVPPAKRPASATLGPSKKATSPSAAGTVPKRPSTGGTRHSSLTSREVKPKVSKAFHSAWKLQRVACREWFPPPLFLDSGPCMQRTPLASR</sequence>
<feature type="region of interest" description="Disordered" evidence="1">
    <location>
        <begin position="1"/>
        <end position="22"/>
    </location>
</feature>
<dbReference type="GO" id="GO:0000226">
    <property type="term" value="P:microtubule cytoskeleton organization"/>
    <property type="evidence" value="ECO:0007669"/>
    <property type="project" value="TreeGrafter"/>
</dbReference>
<dbReference type="GO" id="GO:0043005">
    <property type="term" value="C:neuron projection"/>
    <property type="evidence" value="ECO:0007669"/>
    <property type="project" value="TreeGrafter"/>
</dbReference>
<evidence type="ECO:0000313" key="2">
    <source>
        <dbReference type="Proteomes" id="UP000504617"/>
    </source>
</evidence>
<dbReference type="RefSeq" id="XP_013923115.1">
    <property type="nucleotide sequence ID" value="XM_014067640.1"/>
</dbReference>
<feature type="region of interest" description="Disordered" evidence="1">
    <location>
        <begin position="293"/>
        <end position="511"/>
    </location>
</feature>
<evidence type="ECO:0000256" key="1">
    <source>
        <dbReference type="SAM" id="MobiDB-lite"/>
    </source>
</evidence>
<dbReference type="OrthoDB" id="9378527at2759"/>
<dbReference type="PANTHER" id="PTHR11501:SF16">
    <property type="entry name" value="MICROTUBULE-ASSOCIATED PROTEIN 4"/>
    <property type="match status" value="1"/>
</dbReference>
<dbReference type="InterPro" id="IPR027324">
    <property type="entry name" value="MAP2/MAP4/Tau"/>
</dbReference>
<proteinExistence type="predicted"/>
<organism evidence="2 3">
    <name type="scientific">Thamnophis sirtalis</name>
    <dbReference type="NCBI Taxonomy" id="35019"/>
    <lineage>
        <taxon>Eukaryota</taxon>
        <taxon>Metazoa</taxon>
        <taxon>Chordata</taxon>
        <taxon>Craniata</taxon>
        <taxon>Vertebrata</taxon>
        <taxon>Euteleostomi</taxon>
        <taxon>Lepidosauria</taxon>
        <taxon>Squamata</taxon>
        <taxon>Bifurcata</taxon>
        <taxon>Unidentata</taxon>
        <taxon>Episquamata</taxon>
        <taxon>Toxicofera</taxon>
        <taxon>Serpentes</taxon>
        <taxon>Colubroidea</taxon>
        <taxon>Colubridae</taxon>
        <taxon>Natricinae</taxon>
        <taxon>Thamnophis</taxon>
    </lineage>
</organism>
<protein>
    <submittedName>
        <fullName evidence="3">Microtubule-associated protein 4-like</fullName>
    </submittedName>
</protein>
<feature type="compositionally biased region" description="Polar residues" evidence="1">
    <location>
        <begin position="494"/>
        <end position="504"/>
    </location>
</feature>
<feature type="compositionally biased region" description="Basic and acidic residues" evidence="1">
    <location>
        <begin position="400"/>
        <end position="414"/>
    </location>
</feature>
<dbReference type="AlphaFoldDB" id="A0A6I9YGV8"/>
<evidence type="ECO:0000313" key="3">
    <source>
        <dbReference type="RefSeq" id="XP_013923115.1"/>
    </source>
</evidence>
<dbReference type="Proteomes" id="UP000504617">
    <property type="component" value="Unplaced"/>
</dbReference>
<dbReference type="PANTHER" id="PTHR11501">
    <property type="entry name" value="MICROTUBULE-ASSOCIATED PROTEIN"/>
    <property type="match status" value="1"/>
</dbReference>
<dbReference type="GeneID" id="106549883"/>
<accession>A0A6I9YGV8</accession>
<dbReference type="KEGG" id="tsr:106549883"/>
<feature type="region of interest" description="Disordered" evidence="1">
    <location>
        <begin position="51"/>
        <end position="106"/>
    </location>
</feature>
<keyword evidence="2" id="KW-1185">Reference proteome</keyword>